<evidence type="ECO:0000313" key="4">
    <source>
        <dbReference type="Proteomes" id="UP000756921"/>
    </source>
</evidence>
<dbReference type="EMBL" id="WJXW01000003">
    <property type="protein sequence ID" value="KAF9738786.1"/>
    <property type="molecule type" value="Genomic_DNA"/>
</dbReference>
<evidence type="ECO:0000256" key="2">
    <source>
        <dbReference type="SAM" id="MobiDB-lite"/>
    </source>
</evidence>
<sequence length="684" mass="76579">MNAQTPAGSRAADAFLPLPTSDVEGTSVGLPPNGATWDSTIVSSEDVTRDGSRHHPATRISSHEYQRPRSLSMAERDIAEELVQYLQNHVKDMPEYQTKAQIDELADAYRHAAMLPPITKQSLGELDIQNIISNIKLRHDVNFDKDLSFRPNNEGQKGKHKEHYSRMYWLALEAELHLYTSLFKGTPPLRSSAHADPSVYFQRAQKRVPKVFETIHEVLKSLVPDRDHQRVNEHLDVRMLMQEIEKGVCDMVALVEWTAGLLKEHCAPMRDEWVDKMVGLMRMGATGTALNMKIIVESLKGLIGMLETMKLDVANHQIRNLKPLLIEDTISYEKHHHLDRIVNKRSKVNYEAAQRWWAAVVQGFQVHHGPATKPVNRTGLDMFAQAVVSNVFSPDIQGNLPDTFYLDYDRLGALKSEIEDLVYFEICFSMFNKLRRELGHDVALSSAARHRLRSSLTAIMGESMSYGSKSWNNNSESLSLEIYRQAQVTAGRSPVFDHQSLQATNEYLCSLFCNTFASHASTLEATIFPQIFSSIHKHSNSSPTELYNSLVTSPPPNSTPPFIPAPPTNDTFSFYNNTPQDRVGDLARRISHIVLLHWRIWAPITYLQDDTSGLIAYLPPPPPPQPATTTSAISQLASPPPPAPMCSAPTSEHDVHVVSVMKTGEAPDPGSGYESSVSDQTRLP</sequence>
<dbReference type="Proteomes" id="UP000756921">
    <property type="component" value="Unassembled WGS sequence"/>
</dbReference>
<dbReference type="AlphaFoldDB" id="A0A9P6GNA9"/>
<organism evidence="3 4">
    <name type="scientific">Paraphaeosphaeria minitans</name>
    <dbReference type="NCBI Taxonomy" id="565426"/>
    <lineage>
        <taxon>Eukaryota</taxon>
        <taxon>Fungi</taxon>
        <taxon>Dikarya</taxon>
        <taxon>Ascomycota</taxon>
        <taxon>Pezizomycotina</taxon>
        <taxon>Dothideomycetes</taxon>
        <taxon>Pleosporomycetidae</taxon>
        <taxon>Pleosporales</taxon>
        <taxon>Massarineae</taxon>
        <taxon>Didymosphaeriaceae</taxon>
        <taxon>Paraphaeosphaeria</taxon>
    </lineage>
</organism>
<dbReference type="Pfam" id="PF05794">
    <property type="entry name" value="Tcp11"/>
    <property type="match status" value="1"/>
</dbReference>
<gene>
    <name evidence="3" type="ORF">PMIN01_04069</name>
</gene>
<feature type="compositionally biased region" description="Polar residues" evidence="2">
    <location>
        <begin position="673"/>
        <end position="684"/>
    </location>
</feature>
<comment type="caution">
    <text evidence="3">The sequence shown here is derived from an EMBL/GenBank/DDBJ whole genome shotgun (WGS) entry which is preliminary data.</text>
</comment>
<accession>A0A9P6GNA9</accession>
<protein>
    <submittedName>
        <fullName evidence="3">T-complex protein 11</fullName>
    </submittedName>
</protein>
<feature type="region of interest" description="Disordered" evidence="2">
    <location>
        <begin position="621"/>
        <end position="684"/>
    </location>
</feature>
<evidence type="ECO:0000313" key="3">
    <source>
        <dbReference type="EMBL" id="KAF9738786.1"/>
    </source>
</evidence>
<dbReference type="GO" id="GO:0010737">
    <property type="term" value="P:protein kinase A signaling"/>
    <property type="evidence" value="ECO:0007669"/>
    <property type="project" value="TreeGrafter"/>
</dbReference>
<feature type="region of interest" description="Disordered" evidence="2">
    <location>
        <begin position="44"/>
        <end position="70"/>
    </location>
</feature>
<reference evidence="3" key="1">
    <citation type="journal article" date="2020" name="Mol. Plant Microbe Interact.">
        <title>Genome Sequence of the Biocontrol Agent Coniothyrium minitans strain Conio (IMI 134523).</title>
        <authorList>
            <person name="Patel D."/>
            <person name="Shittu T.A."/>
            <person name="Baroncelli R."/>
            <person name="Muthumeenakshi S."/>
            <person name="Osborne T.H."/>
            <person name="Janganan T.K."/>
            <person name="Sreenivasaprasad S."/>
        </authorList>
    </citation>
    <scope>NUCLEOTIDE SEQUENCE</scope>
    <source>
        <strain evidence="3">Conio</strain>
    </source>
</reference>
<dbReference type="PANTHER" id="PTHR12832:SF11">
    <property type="entry name" value="LD23868P"/>
    <property type="match status" value="1"/>
</dbReference>
<dbReference type="OrthoDB" id="276323at2759"/>
<keyword evidence="4" id="KW-1185">Reference proteome</keyword>
<name>A0A9P6GNA9_9PLEO</name>
<dbReference type="InterPro" id="IPR008862">
    <property type="entry name" value="Tcp11"/>
</dbReference>
<comment type="similarity">
    <text evidence="1">Belongs to the TCP11 family.</text>
</comment>
<dbReference type="PANTHER" id="PTHR12832">
    <property type="entry name" value="TESTIS-SPECIFIC PROTEIN PBS13 T-COMPLEX 11"/>
    <property type="match status" value="1"/>
</dbReference>
<evidence type="ECO:0000256" key="1">
    <source>
        <dbReference type="ARBA" id="ARBA00010954"/>
    </source>
</evidence>
<proteinExistence type="inferred from homology"/>